<evidence type="ECO:0000313" key="3">
    <source>
        <dbReference type="EMBL" id="BBE31690.1"/>
    </source>
</evidence>
<gene>
    <name evidence="2 3" type="primary">thyX</name>
    <name evidence="3" type="ORF">OSSY52_18310</name>
</gene>
<dbReference type="PROSITE" id="PS51331">
    <property type="entry name" value="THYX"/>
    <property type="match status" value="1"/>
</dbReference>
<dbReference type="UniPathway" id="UPA00575"/>
<dbReference type="KEGG" id="ocy:OSSY52_18310"/>
<keyword evidence="2" id="KW-0274">FAD</keyword>
<reference evidence="3 4" key="1">
    <citation type="submission" date="2018-06" db="EMBL/GenBank/DDBJ databases">
        <title>Genome sequencing of Oceanotoga sp. sy52.</title>
        <authorList>
            <person name="Mori K."/>
        </authorList>
    </citation>
    <scope>NUCLEOTIDE SEQUENCE [LARGE SCALE GENOMIC DNA]</scope>
    <source>
        <strain evidence="4">sy52</strain>
    </source>
</reference>
<comment type="similarity">
    <text evidence="2">Belongs to the thymidylate synthase ThyX family.</text>
</comment>
<feature type="binding site" evidence="2">
    <location>
        <begin position="81"/>
        <end position="83"/>
    </location>
    <ligand>
        <name>FAD</name>
        <dbReference type="ChEBI" id="CHEBI:57692"/>
        <note>ligand shared between neighboring subunits</note>
    </ligand>
</feature>
<feature type="binding site" evidence="2">
    <location>
        <position position="183"/>
    </location>
    <ligand>
        <name>FAD</name>
        <dbReference type="ChEBI" id="CHEBI:57692"/>
        <note>ligand shared between neighboring subunits</note>
    </ligand>
</feature>
<feature type="binding site" description="in other chain" evidence="2">
    <location>
        <position position="161"/>
    </location>
    <ligand>
        <name>dUMP</name>
        <dbReference type="ChEBI" id="CHEBI:246422"/>
        <note>ligand shared between dimeric partners</note>
    </ligand>
</feature>
<dbReference type="HAMAP" id="MF_01408">
    <property type="entry name" value="ThyX"/>
    <property type="match status" value="1"/>
</dbReference>
<proteinExistence type="inferred from homology"/>
<dbReference type="InParanoid" id="A0A7G1G550"/>
<keyword evidence="2" id="KW-0545">Nucleotide biosynthesis</keyword>
<feature type="active site" description="Involved in ionization of N3 of dUMP, leading to its activation" evidence="2">
    <location>
        <position position="188"/>
    </location>
</feature>
<dbReference type="AlphaFoldDB" id="A0A7G1G550"/>
<feature type="binding site" evidence="2">
    <location>
        <position position="58"/>
    </location>
    <ligand>
        <name>FAD</name>
        <dbReference type="ChEBI" id="CHEBI:57692"/>
        <note>ligand shared between neighboring subunits</note>
    </ligand>
</feature>
<feature type="binding site" evidence="2">
    <location>
        <position position="90"/>
    </location>
    <ligand>
        <name>FAD</name>
        <dbReference type="ChEBI" id="CHEBI:57692"/>
        <note>ligand shared between neighboring subunits</note>
    </ligand>
</feature>
<comment type="subunit">
    <text evidence="2">Homotetramer.</text>
</comment>
<dbReference type="GO" id="GO:0006235">
    <property type="term" value="P:dTTP biosynthetic process"/>
    <property type="evidence" value="ECO:0007669"/>
    <property type="project" value="UniProtKB-UniRule"/>
</dbReference>
<keyword evidence="2" id="KW-0489">Methyltransferase</keyword>
<keyword evidence="2" id="KW-0521">NADP</keyword>
<accession>A0A7G1G550</accession>
<evidence type="ECO:0000256" key="1">
    <source>
        <dbReference type="ARBA" id="ARBA00022679"/>
    </source>
</evidence>
<dbReference type="Proteomes" id="UP000516361">
    <property type="component" value="Chromosome"/>
</dbReference>
<comment type="catalytic activity">
    <reaction evidence="2">
        <text>dUMP + (6R)-5,10-methylene-5,6,7,8-tetrahydrofolate + NADPH + H(+) = dTMP + (6S)-5,6,7,8-tetrahydrofolate + NADP(+)</text>
        <dbReference type="Rhea" id="RHEA:29043"/>
        <dbReference type="ChEBI" id="CHEBI:15378"/>
        <dbReference type="ChEBI" id="CHEBI:15636"/>
        <dbReference type="ChEBI" id="CHEBI:57453"/>
        <dbReference type="ChEBI" id="CHEBI:57783"/>
        <dbReference type="ChEBI" id="CHEBI:58349"/>
        <dbReference type="ChEBI" id="CHEBI:63528"/>
        <dbReference type="ChEBI" id="CHEBI:246422"/>
        <dbReference type="EC" id="2.1.1.148"/>
    </reaction>
</comment>
<organism evidence="3 4">
    <name type="scientific">Tepiditoga spiralis</name>
    <dbReference type="NCBI Taxonomy" id="2108365"/>
    <lineage>
        <taxon>Bacteria</taxon>
        <taxon>Thermotogati</taxon>
        <taxon>Thermotogota</taxon>
        <taxon>Thermotogae</taxon>
        <taxon>Petrotogales</taxon>
        <taxon>Petrotogaceae</taxon>
        <taxon>Tepiditoga</taxon>
    </lineage>
</organism>
<dbReference type="GO" id="GO:0032259">
    <property type="term" value="P:methylation"/>
    <property type="evidence" value="ECO:0007669"/>
    <property type="project" value="UniProtKB-KW"/>
</dbReference>
<dbReference type="GO" id="GO:0006231">
    <property type="term" value="P:dTMP biosynthetic process"/>
    <property type="evidence" value="ECO:0007669"/>
    <property type="project" value="UniProtKB-UniRule"/>
</dbReference>
<dbReference type="EC" id="2.1.1.148" evidence="2"/>
<feature type="binding site" evidence="2">
    <location>
        <begin position="78"/>
        <end position="81"/>
    </location>
    <ligand>
        <name>dUMP</name>
        <dbReference type="ChEBI" id="CHEBI:246422"/>
        <note>ligand shared between dimeric partners</note>
    </ligand>
</feature>
<dbReference type="NCBIfam" id="TIGR02170">
    <property type="entry name" value="thyX"/>
    <property type="match status" value="1"/>
</dbReference>
<dbReference type="GO" id="GO:0004799">
    <property type="term" value="F:thymidylate synthase activity"/>
    <property type="evidence" value="ECO:0007669"/>
    <property type="project" value="TreeGrafter"/>
</dbReference>
<dbReference type="GO" id="GO:0070402">
    <property type="term" value="F:NADPH binding"/>
    <property type="evidence" value="ECO:0007669"/>
    <property type="project" value="TreeGrafter"/>
</dbReference>
<dbReference type="EMBL" id="AP018712">
    <property type="protein sequence ID" value="BBE31690.1"/>
    <property type="molecule type" value="Genomic_DNA"/>
</dbReference>
<dbReference type="Gene3D" id="3.30.1360.170">
    <property type="match status" value="1"/>
</dbReference>
<dbReference type="InterPro" id="IPR003669">
    <property type="entry name" value="Thymidylate_synthase_ThyX"/>
</dbReference>
<keyword evidence="2" id="KW-0285">Flavoprotein</keyword>
<sequence length="237" mass="28054">MKSEEINLLDSGFVKLIDFMGDDNAAIRAARVSYAGEMKNDERDKKLLFYLMEHGHHSPFEHITFTFHIKTPIFVARQWFRHRIGMSYNEISRRYTSKYAEEFYIPEQVRTQNTQNKQSSDIIKDKEITEEAIKIFKKSYELAYKNYKKLLEMGIAREMARMVLPVGQYTQFYMTTNVRALMHFLNLRADSHAQLEIQEYALAMAKIFKEKCPWTYEAFLKYNYTGDLLGNDSIENN</sequence>
<dbReference type="SUPFAM" id="SSF69796">
    <property type="entry name" value="Thymidylate synthase-complementing protein Thy1"/>
    <property type="match status" value="1"/>
</dbReference>
<keyword evidence="1 2" id="KW-0808">Transferase</keyword>
<dbReference type="CDD" id="cd20175">
    <property type="entry name" value="ThyX"/>
    <property type="match status" value="1"/>
</dbReference>
<comment type="pathway">
    <text evidence="2">Pyrimidine metabolism; dTTP biosynthesis.</text>
</comment>
<dbReference type="Pfam" id="PF02511">
    <property type="entry name" value="Thy1"/>
    <property type="match status" value="1"/>
</dbReference>
<keyword evidence="4" id="KW-1185">Reference proteome</keyword>
<feature type="binding site" evidence="2">
    <location>
        <begin position="177"/>
        <end position="179"/>
    </location>
    <ligand>
        <name>FAD</name>
        <dbReference type="ChEBI" id="CHEBI:57692"/>
        <note>ligand shared between neighboring subunits</note>
    </ligand>
</feature>
<dbReference type="GO" id="GO:0050797">
    <property type="term" value="F:thymidylate synthase (FAD) activity"/>
    <property type="evidence" value="ECO:0007669"/>
    <property type="project" value="UniProtKB-UniRule"/>
</dbReference>
<feature type="binding site" evidence="2">
    <location>
        <position position="188"/>
    </location>
    <ligand>
        <name>dUMP</name>
        <dbReference type="ChEBI" id="CHEBI:246422"/>
        <note>ligand shared between dimeric partners</note>
    </ligand>
</feature>
<dbReference type="PANTHER" id="PTHR34934:SF1">
    <property type="entry name" value="FLAVIN-DEPENDENT THYMIDYLATE SYNTHASE"/>
    <property type="match status" value="1"/>
</dbReference>
<dbReference type="RefSeq" id="WP_190614398.1">
    <property type="nucleotide sequence ID" value="NZ_AP018712.1"/>
</dbReference>
<feature type="binding site" description="in other chain" evidence="2">
    <location>
        <begin position="90"/>
        <end position="94"/>
    </location>
    <ligand>
        <name>dUMP</name>
        <dbReference type="ChEBI" id="CHEBI:246422"/>
        <note>ligand shared between dimeric partners</note>
    </ligand>
</feature>
<comment type="cofactor">
    <cofactor evidence="2">
        <name>FAD</name>
        <dbReference type="ChEBI" id="CHEBI:57692"/>
    </cofactor>
    <text evidence="2">Binds 4 FAD per tetramer. Each FAD binding site is formed by three monomers.</text>
</comment>
<evidence type="ECO:0000313" key="4">
    <source>
        <dbReference type="Proteomes" id="UP000516361"/>
    </source>
</evidence>
<name>A0A7G1G550_9BACT</name>
<dbReference type="PANTHER" id="PTHR34934">
    <property type="entry name" value="FLAVIN-DEPENDENT THYMIDYLATE SYNTHASE"/>
    <property type="match status" value="1"/>
</dbReference>
<dbReference type="GO" id="GO:0050660">
    <property type="term" value="F:flavin adenine dinucleotide binding"/>
    <property type="evidence" value="ECO:0007669"/>
    <property type="project" value="UniProtKB-UniRule"/>
</dbReference>
<evidence type="ECO:0000256" key="2">
    <source>
        <dbReference type="HAMAP-Rule" id="MF_01408"/>
    </source>
</evidence>
<protein>
    <recommendedName>
        <fullName evidence="2">Flavin-dependent thymidylate synthase</fullName>
        <shortName evidence="2">FDTS</shortName>
        <ecNumber evidence="2">2.1.1.148</ecNumber>
    </recommendedName>
    <alternativeName>
        <fullName evidence="2">FAD-dependent thymidylate synthase</fullName>
    </alternativeName>
    <alternativeName>
        <fullName evidence="2">Thymidylate synthase ThyX</fullName>
        <shortName evidence="2">TS</shortName>
        <shortName evidence="2">TSase</shortName>
    </alternativeName>
</protein>
<comment type="function">
    <text evidence="2">Catalyzes the reductive methylation of 2'-deoxyuridine-5'-monophosphate (dUMP) to 2'-deoxythymidine-5'-monophosphate (dTMP) while utilizing 5,10-methylenetetrahydrofolate (mTHF) as the methyl donor, and NADPH and FADH(2) as the reductant.</text>
</comment>
<dbReference type="InterPro" id="IPR036098">
    <property type="entry name" value="Thymidylate_synthase_ThyX_sf"/>
</dbReference>